<dbReference type="PROSITE" id="PS51257">
    <property type="entry name" value="PROKAR_LIPOPROTEIN"/>
    <property type="match status" value="1"/>
</dbReference>
<evidence type="ECO:0000313" key="2">
    <source>
        <dbReference type="EMBL" id="AMX18510.1"/>
    </source>
</evidence>
<dbReference type="AlphaFoldDB" id="A0AB33B8I2"/>
<proteinExistence type="predicted"/>
<keyword evidence="1" id="KW-0732">Signal</keyword>
<dbReference type="Proteomes" id="UP000076152">
    <property type="component" value="Chromosome"/>
</dbReference>
<accession>A0AB33B8I2</accession>
<feature type="signal peptide" evidence="1">
    <location>
        <begin position="1"/>
        <end position="22"/>
    </location>
</feature>
<reference evidence="2 3" key="1">
    <citation type="submission" date="2016-04" db="EMBL/GenBank/DDBJ databases">
        <title>Complete genome sequencing of OXA-72 bearing Acinetobacter pittii strain IEC338SC.</title>
        <authorList>
            <person name="Brasiliense D.M."/>
            <person name="Lima K.V."/>
            <person name="Souza C.O."/>
            <person name="Dutra L.G."/>
            <person name="Mamizuka E.M."/>
            <person name="Perez-Chaparro P.J."/>
            <person name="McCulloch J.A."/>
        </authorList>
    </citation>
    <scope>NUCLEOTIDE SEQUENCE [LARGE SCALE GENOMIC DNA]</scope>
    <source>
        <strain evidence="2 3">IEC338SC</strain>
    </source>
</reference>
<evidence type="ECO:0000313" key="3">
    <source>
        <dbReference type="Proteomes" id="UP000076152"/>
    </source>
</evidence>
<dbReference type="EMBL" id="CP015145">
    <property type="protein sequence ID" value="AMX18510.1"/>
    <property type="molecule type" value="Genomic_DNA"/>
</dbReference>
<protein>
    <recommendedName>
        <fullName evidence="4">DUF3304 domain-containing protein</fullName>
    </recommendedName>
</protein>
<evidence type="ECO:0008006" key="4">
    <source>
        <dbReference type="Google" id="ProtNLM"/>
    </source>
</evidence>
<name>A0AB33B8I2_ACIPI</name>
<organism evidence="2 3">
    <name type="scientific">Acinetobacter pittii</name>
    <name type="common">Acinetobacter genomosp. 3</name>
    <dbReference type="NCBI Taxonomy" id="48296"/>
    <lineage>
        <taxon>Bacteria</taxon>
        <taxon>Pseudomonadati</taxon>
        <taxon>Pseudomonadota</taxon>
        <taxon>Gammaproteobacteria</taxon>
        <taxon>Moraxellales</taxon>
        <taxon>Moraxellaceae</taxon>
        <taxon>Acinetobacter</taxon>
        <taxon>Acinetobacter calcoaceticus/baumannii complex</taxon>
    </lineage>
</organism>
<feature type="chain" id="PRO_5044235178" description="DUF3304 domain-containing protein" evidence="1">
    <location>
        <begin position="23"/>
        <end position="171"/>
    </location>
</feature>
<sequence>MKNILKLILSAAILPLMVACQAETVDLTFMVYNYSTEGLGEIQVNGKGSTIADGAERLGSVGGSGSACCVHLVANSNTADVSFYTDRGDGYKQYHIKVPVENLKDTPRSFAVLHYFPNNTGVIEVSMRWPSPRKDLFDKALGEKAKKIVLDSPEMWSTISENEAARIEYPD</sequence>
<gene>
    <name evidence="2" type="ORF">IEC338SC_1368</name>
</gene>
<evidence type="ECO:0000256" key="1">
    <source>
        <dbReference type="SAM" id="SignalP"/>
    </source>
</evidence>
<dbReference type="RefSeq" id="WP_060465378.1">
    <property type="nucleotide sequence ID" value="NZ_CP015145.1"/>
</dbReference>